<evidence type="ECO:0000313" key="1">
    <source>
        <dbReference type="EMBL" id="KAJ0170466.1"/>
    </source>
</evidence>
<comment type="caution">
    <text evidence="1">The sequence shown here is derived from an EMBL/GenBank/DDBJ whole genome shotgun (WGS) entry which is preliminary data.</text>
</comment>
<proteinExistence type="predicted"/>
<evidence type="ECO:0000313" key="2">
    <source>
        <dbReference type="Proteomes" id="UP000824533"/>
    </source>
</evidence>
<reference evidence="1 2" key="1">
    <citation type="journal article" date="2021" name="Front. Genet.">
        <title>Chromosome-Level Genome Assembly Reveals Significant Gene Expansion in the Toll and IMD Signaling Pathways of Dendrolimus kikuchii.</title>
        <authorList>
            <person name="Zhou J."/>
            <person name="Wu P."/>
            <person name="Xiong Z."/>
            <person name="Liu N."/>
            <person name="Zhao N."/>
            <person name="Ji M."/>
            <person name="Qiu Y."/>
            <person name="Yang B."/>
        </authorList>
    </citation>
    <scope>NUCLEOTIDE SEQUENCE [LARGE SCALE GENOMIC DNA]</scope>
    <source>
        <strain evidence="1">Ann1</strain>
    </source>
</reference>
<accession>A0ACC1CG56</accession>
<dbReference type="Proteomes" id="UP000824533">
    <property type="component" value="Linkage Group LG27"/>
</dbReference>
<dbReference type="EMBL" id="CM034413">
    <property type="protein sequence ID" value="KAJ0170466.1"/>
    <property type="molecule type" value="Genomic_DNA"/>
</dbReference>
<keyword evidence="2" id="KW-1185">Reference proteome</keyword>
<protein>
    <submittedName>
        <fullName evidence="1">Uncharacterized protein</fullName>
    </submittedName>
</protein>
<organism evidence="1 2">
    <name type="scientific">Dendrolimus kikuchii</name>
    <dbReference type="NCBI Taxonomy" id="765133"/>
    <lineage>
        <taxon>Eukaryota</taxon>
        <taxon>Metazoa</taxon>
        <taxon>Ecdysozoa</taxon>
        <taxon>Arthropoda</taxon>
        <taxon>Hexapoda</taxon>
        <taxon>Insecta</taxon>
        <taxon>Pterygota</taxon>
        <taxon>Neoptera</taxon>
        <taxon>Endopterygota</taxon>
        <taxon>Lepidoptera</taxon>
        <taxon>Glossata</taxon>
        <taxon>Ditrysia</taxon>
        <taxon>Bombycoidea</taxon>
        <taxon>Lasiocampidae</taxon>
        <taxon>Dendrolimus</taxon>
    </lineage>
</organism>
<gene>
    <name evidence="1" type="ORF">K1T71_013837</name>
</gene>
<sequence>MVDIKAVIRHLANGTLGESLCLICLSPLEANCENIFTKICKENDEFCVADALEICQMEISEDDNYNVCLECFVNASSALRFFFQVKRTKELLQFYTEELFSSTENINVPLESNKSICITLPVLELPHFEFSLEGIGNKNNVISENLKNTYDVNSVKTLEEDDKILMVIKDGVAMYFKLGKNSDGELVQISEEEKDNCNKMLKLSAGLPFEKQRRKRSPMNYKNCTHCPVKYRFLTKLKHHMKNDHNIDLYICKICKAMTEDKQEYHDHMRTHTNIHQCAVCNMVFKRRSTIISHLQQHEKMKNCLNNEQIEGAHICELCGMILEGEDELLEHKESRHEKKHTCYYCGKMYKSEQGLDAHIRKHEAYMLKNNEEVANPVVKPTYPTRDPNRRPRKVCATCGKDFVDQRALLWHQRLHTNERPYTCNICGRGFVSLNRRNQHMVCAHSAPTKGCPLCPALFHLRSMVNTHIKKVHLQAHKRRNKTTKHRNVFWRTEAVPIQELSVSIQNEILQMQAQKKSNNSGQLSPAKLR</sequence>
<name>A0ACC1CG56_9NEOP</name>